<proteinExistence type="inferred from homology"/>
<dbReference type="SUPFAM" id="SSF53383">
    <property type="entry name" value="PLP-dependent transferases"/>
    <property type="match status" value="1"/>
</dbReference>
<keyword evidence="4" id="KW-0032">Aminotransferase</keyword>
<dbReference type="InterPro" id="IPR015424">
    <property type="entry name" value="PyrdxlP-dep_Trfase"/>
</dbReference>
<dbReference type="InterPro" id="IPR015422">
    <property type="entry name" value="PyrdxlP-dep_Trfase_small"/>
</dbReference>
<name>A0AAN8VVX8_9MAGN</name>
<dbReference type="PANTHER" id="PTHR43795">
    <property type="entry name" value="BIFUNCTIONAL ASPARTATE AMINOTRANSFERASE AND GLUTAMATE/ASPARTATE-PREPHENATE AMINOTRANSFERASE-RELATED"/>
    <property type="match status" value="1"/>
</dbReference>
<dbReference type="Gene3D" id="3.90.1150.10">
    <property type="entry name" value="Aspartate Aminotransferase, domain 1"/>
    <property type="match status" value="1"/>
</dbReference>
<evidence type="ECO:0000259" key="3">
    <source>
        <dbReference type="Pfam" id="PF00155"/>
    </source>
</evidence>
<comment type="similarity">
    <text evidence="1">Belongs to the class-I pyridoxal-phosphate-dependent aminotransferase family.</text>
</comment>
<dbReference type="PRINTS" id="PR00753">
    <property type="entry name" value="ACCSYNTHASE"/>
</dbReference>
<organism evidence="4 5">
    <name type="scientific">Dillenia turbinata</name>
    <dbReference type="NCBI Taxonomy" id="194707"/>
    <lineage>
        <taxon>Eukaryota</taxon>
        <taxon>Viridiplantae</taxon>
        <taxon>Streptophyta</taxon>
        <taxon>Embryophyta</taxon>
        <taxon>Tracheophyta</taxon>
        <taxon>Spermatophyta</taxon>
        <taxon>Magnoliopsida</taxon>
        <taxon>eudicotyledons</taxon>
        <taxon>Gunneridae</taxon>
        <taxon>Pentapetalae</taxon>
        <taxon>Dilleniales</taxon>
        <taxon>Dilleniaceae</taxon>
        <taxon>Dillenia</taxon>
    </lineage>
</organism>
<dbReference type="InterPro" id="IPR004838">
    <property type="entry name" value="NHTrfase_class1_PyrdxlP-BS"/>
</dbReference>
<sequence length="289" mass="32128">MRVDMVPVKCYSSNIFELKLPALERAYQEGINNKKSIKATLITNPSNPIGLTISPKTLTTILDFAAEKSTHVISDEVYAGTVFSSQPFTSMLEIVQTSNKYDPETVHVVYSLSKDLGLPGFRMGAIFSSNPKIITASRRIWVNLRKLLASCDWDSEMKLWIVILEDIGLNVSPGQSFHCEQPGWFSVCFGSMSDDDMNVALGRIRMFLASGKHEEDANLLPRPEAPLGVGGTCAACFVDAEQQAVTCIMNVHIVRRFDIIVKVFLECRTPPPFFFSLFGLLYTDGGERE</sequence>
<dbReference type="PANTHER" id="PTHR43795:SF39">
    <property type="entry name" value="AMINOTRANSFERASE CLASS I_CLASSII DOMAIN-CONTAINING PROTEIN"/>
    <property type="match status" value="1"/>
</dbReference>
<keyword evidence="4" id="KW-0808">Transferase</keyword>
<keyword evidence="5" id="KW-1185">Reference proteome</keyword>
<dbReference type="InterPro" id="IPR015421">
    <property type="entry name" value="PyrdxlP-dep_Trfase_major"/>
</dbReference>
<dbReference type="PROSITE" id="PS00105">
    <property type="entry name" value="AA_TRANSFER_CLASS_1"/>
    <property type="match status" value="1"/>
</dbReference>
<protein>
    <submittedName>
        <fullName evidence="4">Aminotransferase, class I/classII</fullName>
    </submittedName>
</protein>
<dbReference type="InterPro" id="IPR004839">
    <property type="entry name" value="Aminotransferase_I/II_large"/>
</dbReference>
<dbReference type="GO" id="GO:0030170">
    <property type="term" value="F:pyridoxal phosphate binding"/>
    <property type="evidence" value="ECO:0007669"/>
    <property type="project" value="InterPro"/>
</dbReference>
<evidence type="ECO:0000313" key="4">
    <source>
        <dbReference type="EMBL" id="KAK6935128.1"/>
    </source>
</evidence>
<dbReference type="EMBL" id="JBAMMX010000008">
    <property type="protein sequence ID" value="KAK6935128.1"/>
    <property type="molecule type" value="Genomic_DNA"/>
</dbReference>
<evidence type="ECO:0000313" key="5">
    <source>
        <dbReference type="Proteomes" id="UP001370490"/>
    </source>
</evidence>
<accession>A0AAN8VVX8</accession>
<comment type="caution">
    <text evidence="4">The sequence shown here is derived from an EMBL/GenBank/DDBJ whole genome shotgun (WGS) entry which is preliminary data.</text>
</comment>
<feature type="domain" description="Aminotransferase class I/classII large" evidence="3">
    <location>
        <begin position="2"/>
        <end position="139"/>
    </location>
</feature>
<dbReference type="Pfam" id="PF00155">
    <property type="entry name" value="Aminotran_1_2"/>
    <property type="match status" value="2"/>
</dbReference>
<dbReference type="Proteomes" id="UP001370490">
    <property type="component" value="Unassembled WGS sequence"/>
</dbReference>
<dbReference type="Gene3D" id="3.40.640.10">
    <property type="entry name" value="Type I PLP-dependent aspartate aminotransferase-like (Major domain)"/>
    <property type="match status" value="1"/>
</dbReference>
<reference evidence="4 5" key="1">
    <citation type="submission" date="2023-12" db="EMBL/GenBank/DDBJ databases">
        <title>A high-quality genome assembly for Dillenia turbinata (Dilleniales).</title>
        <authorList>
            <person name="Chanderbali A."/>
        </authorList>
    </citation>
    <scope>NUCLEOTIDE SEQUENCE [LARGE SCALE GENOMIC DNA]</scope>
    <source>
        <strain evidence="4">LSX21</strain>
        <tissue evidence="4">Leaf</tissue>
    </source>
</reference>
<feature type="domain" description="Aminotransferase class I/classII large" evidence="3">
    <location>
        <begin position="147"/>
        <end position="204"/>
    </location>
</feature>
<dbReference type="InterPro" id="IPR050478">
    <property type="entry name" value="Ethylene_sulfur-biosynth"/>
</dbReference>
<dbReference type="GO" id="GO:0016847">
    <property type="term" value="F:1-aminocyclopropane-1-carboxylate synthase activity"/>
    <property type="evidence" value="ECO:0007669"/>
    <property type="project" value="UniProtKB-ARBA"/>
</dbReference>
<keyword evidence="2" id="KW-0663">Pyridoxal phosphate</keyword>
<dbReference type="CDD" id="cd00609">
    <property type="entry name" value="AAT_like"/>
    <property type="match status" value="1"/>
</dbReference>
<evidence type="ECO:0000256" key="2">
    <source>
        <dbReference type="ARBA" id="ARBA00022898"/>
    </source>
</evidence>
<evidence type="ECO:0000256" key="1">
    <source>
        <dbReference type="ARBA" id="ARBA00007441"/>
    </source>
</evidence>
<gene>
    <name evidence="4" type="ORF">RJ641_035283</name>
</gene>
<dbReference type="AlphaFoldDB" id="A0AAN8VVX8"/>
<dbReference type="GO" id="GO:0008483">
    <property type="term" value="F:transaminase activity"/>
    <property type="evidence" value="ECO:0007669"/>
    <property type="project" value="UniProtKB-KW"/>
</dbReference>